<reference evidence="2 3" key="1">
    <citation type="submission" date="2017-05" db="EMBL/GenBank/DDBJ databases">
        <authorList>
            <person name="Song R."/>
            <person name="Chenine A.L."/>
            <person name="Ruprecht R.M."/>
        </authorList>
    </citation>
    <scope>NUCLEOTIDE SEQUENCE [LARGE SCALE GENOMIC DNA]</scope>
    <source>
        <strain evidence="2 3">S567_C10_BS</strain>
    </source>
</reference>
<comment type="caution">
    <text evidence="2">The sequence shown here is derived from an EMBL/GenBank/DDBJ whole genome shotgun (WGS) entry which is preliminary data.</text>
</comment>
<sequence>MQQVAKRAMTDTSDDRTGDASGLSKRQAFHRQHRQRAEEEARRLLDARAEQGGRWLDWVAGQLYLLRPPEYAAMVRRELQRLSGD</sequence>
<proteinExistence type="predicted"/>
<feature type="region of interest" description="Disordered" evidence="1">
    <location>
        <begin position="1"/>
        <end position="41"/>
    </location>
</feature>
<protein>
    <submittedName>
        <fullName evidence="2">Uncharacterized protein</fullName>
    </submittedName>
</protein>
<dbReference type="AlphaFoldDB" id="A0A241XHQ8"/>
<evidence type="ECO:0000313" key="3">
    <source>
        <dbReference type="Proteomes" id="UP000194857"/>
    </source>
</evidence>
<name>A0A241XHQ8_PSEAI</name>
<dbReference type="Proteomes" id="UP000194857">
    <property type="component" value="Unassembled WGS sequence"/>
</dbReference>
<dbReference type="EMBL" id="NFFZ01000024">
    <property type="protein sequence ID" value="OTI55976.1"/>
    <property type="molecule type" value="Genomic_DNA"/>
</dbReference>
<evidence type="ECO:0000313" key="2">
    <source>
        <dbReference type="EMBL" id="OTI55976.1"/>
    </source>
</evidence>
<organism evidence="2 3">
    <name type="scientific">Pseudomonas aeruginosa</name>
    <dbReference type="NCBI Taxonomy" id="287"/>
    <lineage>
        <taxon>Bacteria</taxon>
        <taxon>Pseudomonadati</taxon>
        <taxon>Pseudomonadota</taxon>
        <taxon>Gammaproteobacteria</taxon>
        <taxon>Pseudomonadales</taxon>
        <taxon>Pseudomonadaceae</taxon>
        <taxon>Pseudomonas</taxon>
    </lineage>
</organism>
<gene>
    <name evidence="2" type="ORF">CAZ10_30980</name>
</gene>
<evidence type="ECO:0000256" key="1">
    <source>
        <dbReference type="SAM" id="MobiDB-lite"/>
    </source>
</evidence>
<accession>A0A241XHQ8</accession>